<evidence type="ECO:0000313" key="1">
    <source>
        <dbReference type="EMBL" id="PHN02434.1"/>
    </source>
</evidence>
<sequence>MKYIDLKLIIAFVLTTFFIVPVSAQVDLEESQLDPEYTQVLIKRVDKFLKDVGIKDPAAYERVRDIVVGQYQAINWIEEQRDEKLAAIKANTELAPATASALKHGLKSEADMEIFRLHTHFLAQLQTELSPEQVDGIKDGMTYGVLDRTYGGYLNLLPKLSDEEKRYILASLLEARELAMDKGSSDAKHATFGKFKGRINNYLSQRGYNLKQAEMELKERENKKKKERK</sequence>
<name>A0A2D0N1P5_FLAN2</name>
<dbReference type="RefSeq" id="WP_099154180.1">
    <property type="nucleotide sequence ID" value="NZ_PDUD01000040.1"/>
</dbReference>
<reference evidence="1 2" key="1">
    <citation type="submission" date="2017-10" db="EMBL/GenBank/DDBJ databases">
        <title>The draft genome sequence of Lewinella nigricans NBRC 102662.</title>
        <authorList>
            <person name="Wang K."/>
        </authorList>
    </citation>
    <scope>NUCLEOTIDE SEQUENCE [LARGE SCALE GENOMIC DNA]</scope>
    <source>
        <strain evidence="1 2">NBRC 102662</strain>
    </source>
</reference>
<keyword evidence="2" id="KW-1185">Reference proteome</keyword>
<dbReference type="AlphaFoldDB" id="A0A2D0N1P5"/>
<dbReference type="Pfam" id="PF12875">
    <property type="entry name" value="DUF3826"/>
    <property type="match status" value="1"/>
</dbReference>
<dbReference type="EMBL" id="PDUD01000040">
    <property type="protein sequence ID" value="PHN02434.1"/>
    <property type="molecule type" value="Genomic_DNA"/>
</dbReference>
<evidence type="ECO:0008006" key="3">
    <source>
        <dbReference type="Google" id="ProtNLM"/>
    </source>
</evidence>
<proteinExistence type="predicted"/>
<organism evidence="1 2">
    <name type="scientific">Flavilitoribacter nigricans (strain ATCC 23147 / DSM 23189 / NBRC 102662 / NCIMB 1420 / SS-2)</name>
    <name type="common">Lewinella nigricans</name>
    <dbReference type="NCBI Taxonomy" id="1122177"/>
    <lineage>
        <taxon>Bacteria</taxon>
        <taxon>Pseudomonadati</taxon>
        <taxon>Bacteroidota</taxon>
        <taxon>Saprospiria</taxon>
        <taxon>Saprospirales</taxon>
        <taxon>Lewinellaceae</taxon>
        <taxon>Flavilitoribacter</taxon>
    </lineage>
</organism>
<comment type="caution">
    <text evidence="1">The sequence shown here is derived from an EMBL/GenBank/DDBJ whole genome shotgun (WGS) entry which is preliminary data.</text>
</comment>
<protein>
    <recommendedName>
        <fullName evidence="3">DUF3826 domain-containing protein</fullName>
    </recommendedName>
</protein>
<evidence type="ECO:0000313" key="2">
    <source>
        <dbReference type="Proteomes" id="UP000223913"/>
    </source>
</evidence>
<dbReference type="InterPro" id="IPR024284">
    <property type="entry name" value="DUF3826"/>
</dbReference>
<gene>
    <name evidence="1" type="ORF">CRP01_32140</name>
</gene>
<dbReference type="OrthoDB" id="1375905at2"/>
<dbReference type="Proteomes" id="UP000223913">
    <property type="component" value="Unassembled WGS sequence"/>
</dbReference>
<accession>A0A2D0N1P5</accession>